<dbReference type="InterPro" id="IPR003488">
    <property type="entry name" value="DprA"/>
</dbReference>
<dbReference type="EMBL" id="SRJC01000001">
    <property type="protein sequence ID" value="TGB04819.1"/>
    <property type="molecule type" value="Genomic_DNA"/>
</dbReference>
<evidence type="ECO:0000313" key="4">
    <source>
        <dbReference type="Proteomes" id="UP000297982"/>
    </source>
</evidence>
<dbReference type="Gene3D" id="3.40.50.450">
    <property type="match status" value="1"/>
</dbReference>
<dbReference type="Pfam" id="PF02481">
    <property type="entry name" value="DNA_processg_A"/>
    <property type="match status" value="1"/>
</dbReference>
<dbReference type="InterPro" id="IPR057666">
    <property type="entry name" value="DrpA_SLOG"/>
</dbReference>
<gene>
    <name evidence="3" type="primary">dprA</name>
    <name evidence="3" type="ORF">E4663_07450</name>
</gene>
<keyword evidence="4" id="KW-1185">Reference proteome</keyword>
<comment type="caution">
    <text evidence="3">The sequence shown here is derived from an EMBL/GenBank/DDBJ whole genome shotgun (WGS) entry which is preliminary data.</text>
</comment>
<accession>A0A4Z0H4V5</accession>
<reference evidence="3 4" key="1">
    <citation type="journal article" date="2003" name="Int. J. Syst. Evol. Microbiol.">
        <title>Halobacillus salinus sp. nov., isolated from a salt lake on the coast of the East Sea in Korea.</title>
        <authorList>
            <person name="Yoon J.H."/>
            <person name="Kang K.H."/>
            <person name="Park Y.H."/>
        </authorList>
    </citation>
    <scope>NUCLEOTIDE SEQUENCE [LARGE SCALE GENOMIC DNA]</scope>
    <source>
        <strain evidence="3 4">HSL-3</strain>
    </source>
</reference>
<evidence type="ECO:0000313" key="3">
    <source>
        <dbReference type="EMBL" id="TGB04819.1"/>
    </source>
</evidence>
<dbReference type="GO" id="GO:0009294">
    <property type="term" value="P:DNA-mediated transformation"/>
    <property type="evidence" value="ECO:0007669"/>
    <property type="project" value="InterPro"/>
</dbReference>
<feature type="domain" description="Smf/DprA SLOG" evidence="2">
    <location>
        <begin position="78"/>
        <end position="287"/>
    </location>
</feature>
<comment type="similarity">
    <text evidence="1">Belongs to the DprA/Smf family.</text>
</comment>
<sequence>MNLNLRLALLHHSPHVTRRLLRKWLRKDRELASALQMSISDLATYLQIPIERASKIHHHIHHPNIMKKVDIFLSNYQFIPFYDPLFPPLLKTIPDPPVVLYALGDPHLMHTSKSLSVIGTRTPSKEAFSSMTYILSPIIHNGYTVVSGMAKGVDQYAHRLAIRQKGRTIAVLGSGFEHIYPRNDIALYQELAKEHLIISEYPPDQAPRKYHFPERNRLISGLTPSTFVVEARVRSGSLITVDQALEQGRNVYAMPGRPGSPTSEGCHQMINDGAKLVHQASDMLSEWSEKFE</sequence>
<dbReference type="Proteomes" id="UP000297982">
    <property type="component" value="Unassembled WGS sequence"/>
</dbReference>
<organism evidence="3 4">
    <name type="scientific">Halobacillus salinus</name>
    <dbReference type="NCBI Taxonomy" id="192814"/>
    <lineage>
        <taxon>Bacteria</taxon>
        <taxon>Bacillati</taxon>
        <taxon>Bacillota</taxon>
        <taxon>Bacilli</taxon>
        <taxon>Bacillales</taxon>
        <taxon>Bacillaceae</taxon>
        <taxon>Halobacillus</taxon>
    </lineage>
</organism>
<proteinExistence type="inferred from homology"/>
<dbReference type="STRING" id="192814.GCA_900166575_01846"/>
<dbReference type="SUPFAM" id="SSF102405">
    <property type="entry name" value="MCP/YpsA-like"/>
    <property type="match status" value="1"/>
</dbReference>
<evidence type="ECO:0000259" key="2">
    <source>
        <dbReference type="Pfam" id="PF02481"/>
    </source>
</evidence>
<dbReference type="OrthoDB" id="9785707at2"/>
<dbReference type="RefSeq" id="WP_079480907.1">
    <property type="nucleotide sequence ID" value="NZ_FVYZ01000004.1"/>
</dbReference>
<dbReference type="PANTHER" id="PTHR43022:SF1">
    <property type="entry name" value="PROTEIN SMF"/>
    <property type="match status" value="1"/>
</dbReference>
<protein>
    <submittedName>
        <fullName evidence="3">DNA-protecting protein DprA</fullName>
    </submittedName>
</protein>
<name>A0A4Z0H4V5_9BACI</name>
<evidence type="ECO:0000256" key="1">
    <source>
        <dbReference type="ARBA" id="ARBA00006525"/>
    </source>
</evidence>
<dbReference type="AlphaFoldDB" id="A0A4Z0H4V5"/>
<dbReference type="NCBIfam" id="TIGR00732">
    <property type="entry name" value="dprA"/>
    <property type="match status" value="1"/>
</dbReference>
<dbReference type="PANTHER" id="PTHR43022">
    <property type="entry name" value="PROTEIN SMF"/>
    <property type="match status" value="1"/>
</dbReference>